<keyword evidence="2" id="KW-1185">Reference proteome</keyword>
<dbReference type="AlphaFoldDB" id="S8AHM2"/>
<dbReference type="OrthoDB" id="5409394at2759"/>
<name>S8AHM2_DACHA</name>
<reference evidence="2" key="2">
    <citation type="submission" date="2013-04" db="EMBL/GenBank/DDBJ databases">
        <title>Genomic mechanisms accounting for the adaptation to parasitism in nematode-trapping fungi.</title>
        <authorList>
            <person name="Ahren D.G."/>
        </authorList>
    </citation>
    <scope>NUCLEOTIDE SEQUENCE [LARGE SCALE GENOMIC DNA]</scope>
    <source>
        <strain evidence="2">CBS 200.50</strain>
    </source>
</reference>
<dbReference type="HOGENOM" id="CLU_1547523_0_0_1"/>
<organism evidence="1 2">
    <name type="scientific">Dactylellina haptotyla (strain CBS 200.50)</name>
    <name type="common">Nematode-trapping fungus</name>
    <name type="synonym">Monacrosporium haptotylum</name>
    <dbReference type="NCBI Taxonomy" id="1284197"/>
    <lineage>
        <taxon>Eukaryota</taxon>
        <taxon>Fungi</taxon>
        <taxon>Dikarya</taxon>
        <taxon>Ascomycota</taxon>
        <taxon>Pezizomycotina</taxon>
        <taxon>Orbiliomycetes</taxon>
        <taxon>Orbiliales</taxon>
        <taxon>Orbiliaceae</taxon>
        <taxon>Dactylellina</taxon>
    </lineage>
</organism>
<dbReference type="EMBL" id="AQGS01000118">
    <property type="protein sequence ID" value="EPS42334.1"/>
    <property type="molecule type" value="Genomic_DNA"/>
</dbReference>
<gene>
    <name evidence="1" type="ORF">H072_3694</name>
</gene>
<accession>S8AHM2</accession>
<sequence>MQKLISHQHIVHFTLCKHTYRKYVFDPDPDDPSRCVCPKIDPTEYPFEEAVPGHSGKIYNRQFKQRIIRGRCKPCKDAADAHLAVLSSVEEGWDMTPWTEIDTGGVGWNDPTENWETMSVGDLDAAVGNHQMPDFPAQEEAEEKENEAGDIQKLKVEMEFTIYTDTDDHLPNE</sequence>
<comment type="caution">
    <text evidence="1">The sequence shown here is derived from an EMBL/GenBank/DDBJ whole genome shotgun (WGS) entry which is preliminary data.</text>
</comment>
<evidence type="ECO:0000313" key="2">
    <source>
        <dbReference type="Proteomes" id="UP000015100"/>
    </source>
</evidence>
<protein>
    <submittedName>
        <fullName evidence="1">Uncharacterized protein</fullName>
    </submittedName>
</protein>
<reference evidence="1 2" key="1">
    <citation type="journal article" date="2013" name="PLoS Genet.">
        <title>Genomic mechanisms accounting for the adaptation to parasitism in nematode-trapping fungi.</title>
        <authorList>
            <person name="Meerupati T."/>
            <person name="Andersson K.M."/>
            <person name="Friman E."/>
            <person name="Kumar D."/>
            <person name="Tunlid A."/>
            <person name="Ahren D."/>
        </authorList>
    </citation>
    <scope>NUCLEOTIDE SEQUENCE [LARGE SCALE GENOMIC DNA]</scope>
    <source>
        <strain evidence="1 2">CBS 200.50</strain>
    </source>
</reference>
<evidence type="ECO:0000313" key="1">
    <source>
        <dbReference type="EMBL" id="EPS42334.1"/>
    </source>
</evidence>
<dbReference type="Proteomes" id="UP000015100">
    <property type="component" value="Unassembled WGS sequence"/>
</dbReference>
<dbReference type="OMA" id="INANKCC"/>
<proteinExistence type="predicted"/>